<dbReference type="Proteomes" id="UP000887565">
    <property type="component" value="Unplaced"/>
</dbReference>
<dbReference type="WBParaSite" id="nRc.2.0.1.t13296-RA">
    <property type="protein sequence ID" value="nRc.2.0.1.t13296-RA"/>
    <property type="gene ID" value="nRc.2.0.1.g13296"/>
</dbReference>
<keyword evidence="2" id="KW-1185">Reference proteome</keyword>
<reference evidence="3" key="1">
    <citation type="submission" date="2022-11" db="UniProtKB">
        <authorList>
            <consortium name="WormBaseParasite"/>
        </authorList>
    </citation>
    <scope>IDENTIFICATION</scope>
</reference>
<organism evidence="2 3">
    <name type="scientific">Romanomermis culicivorax</name>
    <name type="common">Nematode worm</name>
    <dbReference type="NCBI Taxonomy" id="13658"/>
    <lineage>
        <taxon>Eukaryota</taxon>
        <taxon>Metazoa</taxon>
        <taxon>Ecdysozoa</taxon>
        <taxon>Nematoda</taxon>
        <taxon>Enoplea</taxon>
        <taxon>Dorylaimia</taxon>
        <taxon>Mermithida</taxon>
        <taxon>Mermithoidea</taxon>
        <taxon>Mermithidae</taxon>
        <taxon>Romanomermis</taxon>
    </lineage>
</organism>
<feature type="region of interest" description="Disordered" evidence="1">
    <location>
        <begin position="28"/>
        <end position="61"/>
    </location>
</feature>
<dbReference type="AlphaFoldDB" id="A0A915IGH2"/>
<protein>
    <submittedName>
        <fullName evidence="3">Uncharacterized protein</fullName>
    </submittedName>
</protein>
<sequence length="105" mass="12189">MMEQMQELTIEVTMLRNCVADVETGNFPTSSHYINPPPIGMQQNEGREPVQRCDGGNRPYRHPLPVLQDYHKDENWTPSQQSLLKDEKEQIDTIKENMGISKLYQ</sequence>
<accession>A0A915IGH2</accession>
<evidence type="ECO:0000313" key="2">
    <source>
        <dbReference type="Proteomes" id="UP000887565"/>
    </source>
</evidence>
<evidence type="ECO:0000256" key="1">
    <source>
        <dbReference type="SAM" id="MobiDB-lite"/>
    </source>
</evidence>
<name>A0A915IGH2_ROMCU</name>
<proteinExistence type="predicted"/>
<evidence type="ECO:0000313" key="3">
    <source>
        <dbReference type="WBParaSite" id="nRc.2.0.1.t13296-RA"/>
    </source>
</evidence>